<feature type="repeat" description="WD" evidence="3">
    <location>
        <begin position="2217"/>
        <end position="2251"/>
    </location>
</feature>
<dbReference type="RefSeq" id="XP_001030851.2">
    <property type="nucleotide sequence ID" value="XM_001030851.2"/>
</dbReference>
<accession>Q22D01</accession>
<keyword evidence="1 3" id="KW-0853">WD repeat</keyword>
<dbReference type="PANTHER" id="PTHR19879">
    <property type="entry name" value="TRANSCRIPTION INITIATION FACTOR TFIID"/>
    <property type="match status" value="1"/>
</dbReference>
<dbReference type="SUPFAM" id="SSF52540">
    <property type="entry name" value="P-loop containing nucleoside triphosphate hydrolases"/>
    <property type="match status" value="1"/>
</dbReference>
<reference evidence="6" key="1">
    <citation type="journal article" date="2006" name="PLoS Biol.">
        <title>Macronuclear genome sequence of the ciliate Tetrahymena thermophila, a model eukaryote.</title>
        <authorList>
            <person name="Eisen J.A."/>
            <person name="Coyne R.S."/>
            <person name="Wu M."/>
            <person name="Wu D."/>
            <person name="Thiagarajan M."/>
            <person name="Wortman J.R."/>
            <person name="Badger J.H."/>
            <person name="Ren Q."/>
            <person name="Amedeo P."/>
            <person name="Jones K.M."/>
            <person name="Tallon L.J."/>
            <person name="Delcher A.L."/>
            <person name="Salzberg S.L."/>
            <person name="Silva J.C."/>
            <person name="Haas B.J."/>
            <person name="Majoros W.H."/>
            <person name="Farzad M."/>
            <person name="Carlton J.M."/>
            <person name="Smith R.K. Jr."/>
            <person name="Garg J."/>
            <person name="Pearlman R.E."/>
            <person name="Karrer K.M."/>
            <person name="Sun L."/>
            <person name="Manning G."/>
            <person name="Elde N.C."/>
            <person name="Turkewitz A.P."/>
            <person name="Asai D.J."/>
            <person name="Wilkes D.E."/>
            <person name="Wang Y."/>
            <person name="Cai H."/>
            <person name="Collins K."/>
            <person name="Stewart B.A."/>
            <person name="Lee S.R."/>
            <person name="Wilamowska K."/>
            <person name="Weinberg Z."/>
            <person name="Ruzzo W.L."/>
            <person name="Wloga D."/>
            <person name="Gaertig J."/>
            <person name="Frankel J."/>
            <person name="Tsao C.-C."/>
            <person name="Gorovsky M.A."/>
            <person name="Keeling P.J."/>
            <person name="Waller R.F."/>
            <person name="Patron N.J."/>
            <person name="Cherry J.M."/>
            <person name="Stover N.A."/>
            <person name="Krieger C.J."/>
            <person name="del Toro C."/>
            <person name="Ryder H.F."/>
            <person name="Williamson S.C."/>
            <person name="Barbeau R.A."/>
            <person name="Hamilton E.P."/>
            <person name="Orias E."/>
        </authorList>
    </citation>
    <scope>NUCLEOTIDE SEQUENCE [LARGE SCALE GENOMIC DNA]</scope>
    <source>
        <strain evidence="6">SB210</strain>
    </source>
</reference>
<dbReference type="PRINTS" id="PR00320">
    <property type="entry name" value="GPROTEINBRPT"/>
</dbReference>
<dbReference type="SMART" id="SM00320">
    <property type="entry name" value="WD40"/>
    <property type="match status" value="16"/>
</dbReference>
<dbReference type="PROSITE" id="PS50294">
    <property type="entry name" value="WD_REPEATS_REGION"/>
    <property type="match status" value="7"/>
</dbReference>
<keyword evidence="6" id="KW-1185">Reference proteome</keyword>
<feature type="repeat" description="WD" evidence="3">
    <location>
        <begin position="2296"/>
        <end position="2337"/>
    </location>
</feature>
<name>Q22D01_TETTS</name>
<dbReference type="InParanoid" id="Q22D01"/>
<evidence type="ECO:0000313" key="6">
    <source>
        <dbReference type="Proteomes" id="UP000009168"/>
    </source>
</evidence>
<evidence type="ECO:0000256" key="4">
    <source>
        <dbReference type="SAM" id="Coils"/>
    </source>
</evidence>
<protein>
    <submittedName>
        <fullName evidence="5">WD domain, G-beta repeat protein</fullName>
    </submittedName>
</protein>
<feature type="repeat" description="WD" evidence="3">
    <location>
        <begin position="2122"/>
        <end position="2163"/>
    </location>
</feature>
<dbReference type="InterPro" id="IPR001680">
    <property type="entry name" value="WD40_rpt"/>
</dbReference>
<dbReference type="Gene3D" id="2.130.10.10">
    <property type="entry name" value="YVTN repeat-like/Quinoprotein amine dehydrogenase"/>
    <property type="match status" value="4"/>
</dbReference>
<dbReference type="InterPro" id="IPR011047">
    <property type="entry name" value="Quinoprotein_ADH-like_sf"/>
</dbReference>
<dbReference type="Pfam" id="PF00400">
    <property type="entry name" value="WD40"/>
    <property type="match status" value="13"/>
</dbReference>
<dbReference type="CDD" id="cd00200">
    <property type="entry name" value="WD40"/>
    <property type="match status" value="2"/>
</dbReference>
<gene>
    <name evidence="5" type="ORF">TTHERM_01006590</name>
</gene>
<dbReference type="InterPro" id="IPR019775">
    <property type="entry name" value="WD40_repeat_CS"/>
</dbReference>
<dbReference type="InterPro" id="IPR020472">
    <property type="entry name" value="WD40_PAC1"/>
</dbReference>
<feature type="repeat" description="WD" evidence="3">
    <location>
        <begin position="1991"/>
        <end position="2026"/>
    </location>
</feature>
<dbReference type="Gene3D" id="2.80.10.50">
    <property type="match status" value="1"/>
</dbReference>
<feature type="coiled-coil region" evidence="4">
    <location>
        <begin position="513"/>
        <end position="540"/>
    </location>
</feature>
<feature type="repeat" description="WD" evidence="3">
    <location>
        <begin position="2171"/>
        <end position="2198"/>
    </location>
</feature>
<dbReference type="OrthoDB" id="305208at2759"/>
<organism evidence="5 6">
    <name type="scientific">Tetrahymena thermophila (strain SB210)</name>
    <dbReference type="NCBI Taxonomy" id="312017"/>
    <lineage>
        <taxon>Eukaryota</taxon>
        <taxon>Sar</taxon>
        <taxon>Alveolata</taxon>
        <taxon>Ciliophora</taxon>
        <taxon>Intramacronucleata</taxon>
        <taxon>Oligohymenophorea</taxon>
        <taxon>Hymenostomatida</taxon>
        <taxon>Tetrahymenina</taxon>
        <taxon>Tetrahymenidae</taxon>
        <taxon>Tetrahymena</taxon>
    </lineage>
</organism>
<dbReference type="eggNOG" id="KOG0266">
    <property type="taxonomic scope" value="Eukaryota"/>
</dbReference>
<dbReference type="KEGG" id="tet:TTHERM_01006590"/>
<keyword evidence="2" id="KW-0677">Repeat</keyword>
<dbReference type="InterPro" id="IPR015943">
    <property type="entry name" value="WD40/YVTN_repeat-like_dom_sf"/>
</dbReference>
<feature type="repeat" description="WD" evidence="3">
    <location>
        <begin position="1949"/>
        <end position="1990"/>
    </location>
</feature>
<dbReference type="GeneID" id="7842962"/>
<evidence type="ECO:0000313" key="5">
    <source>
        <dbReference type="EMBL" id="EAR83188.2"/>
    </source>
</evidence>
<dbReference type="PROSITE" id="PS00678">
    <property type="entry name" value="WD_REPEATS_1"/>
    <property type="match status" value="7"/>
</dbReference>
<dbReference type="PROSITE" id="PS50082">
    <property type="entry name" value="WD_REPEATS_2"/>
    <property type="match status" value="9"/>
</dbReference>
<dbReference type="eggNOG" id="KOG0272">
    <property type="taxonomic scope" value="Eukaryota"/>
</dbReference>
<evidence type="ECO:0000256" key="2">
    <source>
        <dbReference type="ARBA" id="ARBA00022737"/>
    </source>
</evidence>
<feature type="repeat" description="WD" evidence="3">
    <location>
        <begin position="2253"/>
        <end position="2294"/>
    </location>
</feature>
<feature type="repeat" description="WD" evidence="3">
    <location>
        <begin position="1906"/>
        <end position="1937"/>
    </location>
</feature>
<dbReference type="SUPFAM" id="SSF50978">
    <property type="entry name" value="WD40 repeat-like"/>
    <property type="match status" value="2"/>
</dbReference>
<dbReference type="SUPFAM" id="SSF50998">
    <property type="entry name" value="Quinoprotein alcohol dehydrogenase-like"/>
    <property type="match status" value="1"/>
</dbReference>
<dbReference type="PANTHER" id="PTHR19879:SF9">
    <property type="entry name" value="TRANSCRIPTION INITIATION FACTOR TFIID SUBUNIT 5"/>
    <property type="match status" value="1"/>
</dbReference>
<sequence>MSKTKKQVIKLKKIKKFIEIPFIQTIEEDLSDDLQMLLEKVDQSKKNETARQHLNKFQVNKKHSLKVSKKLDFNNNQQPVQCQKNKTRKQIIISKQMYAHQKKIEELYTHLFGLQCLFNAVKIQKEEKQNKLQDLILPQNEKIKPKQNLKRIFCQILAQKYQQVKMKAIYEDNNHNKQLILTSKKMLGYKSEQEIDNRTYYINQNEFIFFCQEYFRYIIENQHTIKEKVEFSNKEISHFVSEKSEKFQQRLRVKYQLNWIRISVETRKAFKVQSKRFESLMLRKIKTETHKKGYCQEKKQCFEVKQRRSINKEQKINDTNKVQRNHLNNLVLKNKMDQFNNKLTSLAYKHKLRQNNEKNQKFLLIQSKEKTKSLISSFDSENQQRVKQQLSLNYSLAKIINTDFDSLEYFASDSQKSLNNHSQKLKIKNIQEEPFKKNCTNNKSQQQLNNCQQQVGSQLLQVQKLSLQDNSKLKSNSEFGKLRNILKVKEDKLLGGGICGSRQRVGTSNIVQIQKQKQNLQQIIHEKDKLEQDFQVQNSEEQQQIEDDEITFKEFNKQYKKYINDDQISEKIIEGHVRKIIEKSLYEYREYIIQVDIRHKVIDMINLLINYFLIIRQSKSTQSIQSDINLINSKLETLIIYCKENKERHPCLDLYQYFDILKTLNGQRQGLDEINKSVAAQIISKVIQVAKFGAGFVSIAGAIQNFTNINLSEIDTFIKEIKLIVQKLTIESQTDFVKIGLESYSDYNSNNIANNMQALWLRKVQYLGDNLSQQDPIQEIMFYLEESPKIVNKDTQLFVYMQLNYLLSKQQIEDNFQKISKIFEDKQKQELITQLSDILQVKEYSESILDKIKMIANLIAQNNQFRYIKAQLLLYFAQIIQNTNQNSFTEIMTTIISNYLSEKQKSVKIIYKNNQIIADFIHNRLNKTQILVETNQFKRQMTKYLDNKQEYNNFAYEILNEKDLDKQLAKYFVELWEQSVQQRQKRLEITHKDDVLLEAIHLYVNQQITYQEGYKINTEGRDAVKQIIEQFLIPNFVFSSDDSQNKEESQQNQEKVNQNNCKIISILAEGGSGKSMLLKKLEVELLNRDSEYTRDTRSDFIPFIIKCNSLDRKQPSLEDYLESVKIKRKDIDMLKNSERNKLIMLDGYDEYTGEYFKVYEKLKLNEWVNTLVIVTSRLEKITISDAKKYFNYYDNQGKQAKNNNSFGIFKLEKITDKDIEDYLEKYKKYSENKKDFNINQHNSIKDIILKNKQLNKLLTLPINLYLTTRMIADIDIIDQKVSKALQKVSDQIEIQEFFFQQQFKSQSQIYIKDQQNLNLNEKQKQELIEKVQLCYFEYFQLIAMQMFIQKGEKSNYLSTTKESIKFQPSQDASVLFKKCNLKIDSLIKKIANYVDSRVITRINLDLDAENTNHKSQNNKKKDQENNKCQEFEFRHKSLFEYFAARAMKYDFDIHGENIYKLDIKQLKEFNINKRIVMSNQSEQQILIKLYKLMQSDIYSSFFENNYSEEDISKTNKYIQFIKKSTISKSTEKSQIDVGASNLLSALYLSKFSFTDLTFKKCSFSQAYIFTQESRLTEFKDCNLSHSYIHNQNLDNYETSNTKNAALGGFQKQFGTDDIYSFKQVIFYKNTLVSITRTGYINQFEISHNKNQPCKKLQSKKITHSDLQSIHYVSIKNIFIIRAFRSIFEINTQTFETINTFTFDFRISSLAINNSKYLITLKTEQIFYGDIQNGFILLDESKIQAKQCFMLNNSIIAFQNKEINIYNLADLQIIKNVKNDIQNMHLFSFTSEYKYLAIGFEDQTCQIWSAENGFEVIKTTKEHRLTINTLAFSSKGKYLATSSSDKTCIFQNLEREFQLIKTIDERQNKIVNSIVFSEDGKYFAIGSKDNTCKIFNVENNFEYINTIEAHSDSISSVAFSADGKYLATGSYDNTCRIWIVQNELQMIDTVLEHTDKISSVAFSPDSKYLATGSLDNTCKIWDLHKLQHVQTIGEHTSGICQVAFSPDNKYLATVYQDDTCKIWDVENKFKFVNSIQTGLTCQVAFSADGNYLATSAYDHSIFIVNIWNIKNGFEHLKKIETDHADQIISLAFSADGQYLASGSQDRTCKVWNVENGFEQVITIQGHTDRISSILFSPDSKYLATGSFDNTCQIWNVEEKFQIFNGIQVCDDVLSIAFSVDGKYLATGSEDNTCILWNLDYEFKLNISLINDNYFHEQIFSLCFSPDNKYLATTHTNNKCKIWNLENGFELIYTIEGHDIFISSITFSSDAKYLATGSGDFTCKIWKVENGFELIKVIDGHTYQFESIAFSIDGKYLATGSNDKTCKIWNIQNGFKLIKTVEGFEKGICSVVFSANCQYLATASLDCKIWNIENSFQLLKTIEGKDYDYFYKVNFSSDGRLLLTISKYQSCKIWNVENGFQLIDSIEEDYLINSVDFSADSKYLVICPRFKNFKIWNVENKFQFIYQMDKKIDYQFFDLAAISKDCKYLATTNCNTINIWNFEKGLKLLNKNETQNKEIQANSSQKNQNIKIVFSLVYIV</sequence>
<dbReference type="InterPro" id="IPR027417">
    <property type="entry name" value="P-loop_NTPase"/>
</dbReference>
<evidence type="ECO:0000256" key="1">
    <source>
        <dbReference type="ARBA" id="ARBA00022574"/>
    </source>
</evidence>
<proteinExistence type="predicted"/>
<dbReference type="EMBL" id="GG662638">
    <property type="protein sequence ID" value="EAR83188.2"/>
    <property type="molecule type" value="Genomic_DNA"/>
</dbReference>
<dbReference type="STRING" id="312017.Q22D01"/>
<feature type="repeat" description="WD" evidence="3">
    <location>
        <begin position="2079"/>
        <end position="2115"/>
    </location>
</feature>
<dbReference type="Proteomes" id="UP000009168">
    <property type="component" value="Unassembled WGS sequence"/>
</dbReference>
<dbReference type="InterPro" id="IPR036322">
    <property type="entry name" value="WD40_repeat_dom_sf"/>
</dbReference>
<evidence type="ECO:0000256" key="3">
    <source>
        <dbReference type="PROSITE-ProRule" id="PRU00221"/>
    </source>
</evidence>
<keyword evidence="4" id="KW-0175">Coiled coil</keyword>
<dbReference type="SUPFAM" id="SSF82171">
    <property type="entry name" value="DPP6 N-terminal domain-like"/>
    <property type="match status" value="1"/>
</dbReference>
<dbReference type="HOGENOM" id="CLU_000947_0_0_1"/>